<reference evidence="11 12" key="1">
    <citation type="submission" date="2015-04" db="EMBL/GenBank/DDBJ databases">
        <authorList>
            <person name="Syromyatnikov M.Y."/>
            <person name="Popov V.N."/>
        </authorList>
    </citation>
    <scope>NUCLEOTIDE SEQUENCE [LARGE SCALE GENOMIC DNA]</scope>
</reference>
<evidence type="ECO:0000313" key="12">
    <source>
        <dbReference type="Proteomes" id="UP000183832"/>
    </source>
</evidence>
<dbReference type="EMBL" id="CVRI01000039">
    <property type="protein sequence ID" value="CRK94654.1"/>
    <property type="molecule type" value="Genomic_DNA"/>
</dbReference>
<evidence type="ECO:0000256" key="2">
    <source>
        <dbReference type="ARBA" id="ARBA00022475"/>
    </source>
</evidence>
<dbReference type="GO" id="GO:0005549">
    <property type="term" value="F:odorant binding"/>
    <property type="evidence" value="ECO:0007669"/>
    <property type="project" value="InterPro"/>
</dbReference>
<name>A0A1J1I6S9_9DIPT</name>
<dbReference type="AlphaFoldDB" id="A0A1J1I6S9"/>
<keyword evidence="2" id="KW-1003">Cell membrane</keyword>
<organism evidence="11 12">
    <name type="scientific">Clunio marinus</name>
    <dbReference type="NCBI Taxonomy" id="568069"/>
    <lineage>
        <taxon>Eukaryota</taxon>
        <taxon>Metazoa</taxon>
        <taxon>Ecdysozoa</taxon>
        <taxon>Arthropoda</taxon>
        <taxon>Hexapoda</taxon>
        <taxon>Insecta</taxon>
        <taxon>Pterygota</taxon>
        <taxon>Neoptera</taxon>
        <taxon>Endopterygota</taxon>
        <taxon>Diptera</taxon>
        <taxon>Nematocera</taxon>
        <taxon>Chironomoidea</taxon>
        <taxon>Chironomidae</taxon>
        <taxon>Clunio</taxon>
    </lineage>
</organism>
<dbReference type="Pfam" id="PF02949">
    <property type="entry name" value="7tm_6"/>
    <property type="match status" value="1"/>
</dbReference>
<sequence>MNFINEKKLQDVNGAFNALRAKKFRRNLYSVVCLHTQGYMVIGSFFIFPIIELIFYGTYRFPQPSYVPLDFASLPLIIFLTCYVISCFATLASGVNVVATTLYVNTILEYLSVEFKILGLAFEKVFDEHDNEKAVSEFKKLIDHHQKLLSTARKIKNLLSFPLFYQMITAGIILSTSAYEIYSVDNLMSIKFVARLNYALYVIIDLLIASSASENILLESKNIKDKIFNSGWLNIVQEKKNRLLFQLSVQLSYQPIVITAMGFFKPSYSTLLDVMK</sequence>
<keyword evidence="4 10" id="KW-0812">Transmembrane</keyword>
<evidence type="ECO:0000256" key="10">
    <source>
        <dbReference type="SAM" id="Phobius"/>
    </source>
</evidence>
<evidence type="ECO:0000256" key="9">
    <source>
        <dbReference type="ARBA" id="ARBA00023224"/>
    </source>
</evidence>
<dbReference type="OrthoDB" id="7539170at2759"/>
<protein>
    <submittedName>
        <fullName evidence="11">CLUMA_CG008154, isoform A</fullName>
    </submittedName>
</protein>
<keyword evidence="9" id="KW-0807">Transducer</keyword>
<dbReference type="GO" id="GO:0007165">
    <property type="term" value="P:signal transduction"/>
    <property type="evidence" value="ECO:0007669"/>
    <property type="project" value="UniProtKB-KW"/>
</dbReference>
<evidence type="ECO:0000256" key="4">
    <source>
        <dbReference type="ARBA" id="ARBA00022692"/>
    </source>
</evidence>
<dbReference type="STRING" id="568069.A0A1J1I6S9"/>
<evidence type="ECO:0000256" key="5">
    <source>
        <dbReference type="ARBA" id="ARBA00022725"/>
    </source>
</evidence>
<dbReference type="InterPro" id="IPR004117">
    <property type="entry name" value="7tm6_olfct_rcpt"/>
</dbReference>
<keyword evidence="12" id="KW-1185">Reference proteome</keyword>
<keyword evidence="8" id="KW-0675">Receptor</keyword>
<comment type="subcellular location">
    <subcellularLocation>
        <location evidence="1">Cell membrane</location>
        <topology evidence="1">Multi-pass membrane protein</topology>
    </subcellularLocation>
</comment>
<dbReference type="PANTHER" id="PTHR21137">
    <property type="entry name" value="ODORANT RECEPTOR"/>
    <property type="match status" value="1"/>
</dbReference>
<evidence type="ECO:0000313" key="11">
    <source>
        <dbReference type="EMBL" id="CRK94654.1"/>
    </source>
</evidence>
<feature type="transmembrane region" description="Helical" evidence="10">
    <location>
        <begin position="158"/>
        <end position="178"/>
    </location>
</feature>
<proteinExistence type="predicted"/>
<keyword evidence="6 10" id="KW-1133">Transmembrane helix</keyword>
<evidence type="ECO:0000256" key="8">
    <source>
        <dbReference type="ARBA" id="ARBA00023170"/>
    </source>
</evidence>
<dbReference type="Proteomes" id="UP000183832">
    <property type="component" value="Unassembled WGS sequence"/>
</dbReference>
<dbReference type="PANTHER" id="PTHR21137:SF35">
    <property type="entry name" value="ODORANT RECEPTOR 19A-RELATED"/>
    <property type="match status" value="1"/>
</dbReference>
<keyword evidence="5" id="KW-0552">Olfaction</keyword>
<evidence type="ECO:0000256" key="7">
    <source>
        <dbReference type="ARBA" id="ARBA00023136"/>
    </source>
</evidence>
<dbReference type="GO" id="GO:0004984">
    <property type="term" value="F:olfactory receptor activity"/>
    <property type="evidence" value="ECO:0007669"/>
    <property type="project" value="InterPro"/>
</dbReference>
<feature type="transmembrane region" description="Helical" evidence="10">
    <location>
        <begin position="28"/>
        <end position="56"/>
    </location>
</feature>
<feature type="transmembrane region" description="Helical" evidence="10">
    <location>
        <begin position="198"/>
        <end position="218"/>
    </location>
</feature>
<gene>
    <name evidence="11" type="ORF">CLUMA_CG008154</name>
</gene>
<dbReference type="GO" id="GO:0005886">
    <property type="term" value="C:plasma membrane"/>
    <property type="evidence" value="ECO:0007669"/>
    <property type="project" value="UniProtKB-SubCell"/>
</dbReference>
<accession>A0A1J1I6S9</accession>
<evidence type="ECO:0000256" key="6">
    <source>
        <dbReference type="ARBA" id="ARBA00022989"/>
    </source>
</evidence>
<evidence type="ECO:0000256" key="3">
    <source>
        <dbReference type="ARBA" id="ARBA00022606"/>
    </source>
</evidence>
<feature type="transmembrane region" description="Helical" evidence="10">
    <location>
        <begin position="76"/>
        <end position="104"/>
    </location>
</feature>
<evidence type="ECO:0000256" key="1">
    <source>
        <dbReference type="ARBA" id="ARBA00004651"/>
    </source>
</evidence>
<keyword evidence="3" id="KW-0716">Sensory transduction</keyword>
<keyword evidence="7 10" id="KW-0472">Membrane</keyword>